<organism evidence="7 8">
    <name type="scientific">Tolypocladium paradoxum</name>
    <dbReference type="NCBI Taxonomy" id="94208"/>
    <lineage>
        <taxon>Eukaryota</taxon>
        <taxon>Fungi</taxon>
        <taxon>Dikarya</taxon>
        <taxon>Ascomycota</taxon>
        <taxon>Pezizomycotina</taxon>
        <taxon>Sordariomycetes</taxon>
        <taxon>Hypocreomycetidae</taxon>
        <taxon>Hypocreales</taxon>
        <taxon>Ophiocordycipitaceae</taxon>
        <taxon>Tolypocladium</taxon>
    </lineage>
</organism>
<keyword evidence="4" id="KW-0809">Transit peptide</keyword>
<keyword evidence="2 3" id="KW-0450">Lipoyl</keyword>
<dbReference type="PANTHER" id="PTHR11715:SF3">
    <property type="entry name" value="GLYCINE CLEAVAGE SYSTEM H PROTEIN-RELATED"/>
    <property type="match status" value="1"/>
</dbReference>
<feature type="region of interest" description="Disordered" evidence="5">
    <location>
        <begin position="1"/>
        <end position="50"/>
    </location>
</feature>
<evidence type="ECO:0000313" key="8">
    <source>
        <dbReference type="Proteomes" id="UP000237481"/>
    </source>
</evidence>
<dbReference type="EMBL" id="PKSG01000942">
    <property type="protein sequence ID" value="POR31917.1"/>
    <property type="molecule type" value="Genomic_DNA"/>
</dbReference>
<comment type="subcellular location">
    <subcellularLocation>
        <location evidence="4">Mitochondrion</location>
    </subcellularLocation>
</comment>
<dbReference type="Gene3D" id="2.40.50.100">
    <property type="match status" value="1"/>
</dbReference>
<dbReference type="NCBIfam" id="NF002270">
    <property type="entry name" value="PRK01202.1"/>
    <property type="match status" value="1"/>
</dbReference>
<evidence type="ECO:0000259" key="6">
    <source>
        <dbReference type="PROSITE" id="PS50968"/>
    </source>
</evidence>
<comment type="subunit">
    <text evidence="4">The glycine cleavage system is composed of four proteins: P, T, L and H.</text>
</comment>
<comment type="cofactor">
    <cofactor evidence="4">
        <name>(R)-lipoate</name>
        <dbReference type="ChEBI" id="CHEBI:83088"/>
    </cofactor>
    <text evidence="4">Binds 1 lipoyl cofactor covalently.</text>
</comment>
<evidence type="ECO:0000313" key="7">
    <source>
        <dbReference type="EMBL" id="POR31917.1"/>
    </source>
</evidence>
<keyword evidence="4" id="KW-0496">Mitochondrion</keyword>
<dbReference type="InterPro" id="IPR000089">
    <property type="entry name" value="Biotin_lipoyl"/>
</dbReference>
<comment type="similarity">
    <text evidence="1 4">Belongs to the GcvH family.</text>
</comment>
<dbReference type="InterPro" id="IPR011053">
    <property type="entry name" value="Single_hybrid_motif"/>
</dbReference>
<dbReference type="GO" id="GO:0005739">
    <property type="term" value="C:mitochondrion"/>
    <property type="evidence" value="ECO:0007669"/>
    <property type="project" value="UniProtKB-SubCell"/>
</dbReference>
<comment type="caution">
    <text evidence="7">The sequence shown here is derived from an EMBL/GenBank/DDBJ whole genome shotgun (WGS) entry which is preliminary data.</text>
</comment>
<feature type="domain" description="Lipoyl-binding" evidence="6">
    <location>
        <begin position="112"/>
        <end position="199"/>
    </location>
</feature>
<evidence type="ECO:0000256" key="2">
    <source>
        <dbReference type="ARBA" id="ARBA00022823"/>
    </source>
</evidence>
<dbReference type="Proteomes" id="UP000237481">
    <property type="component" value="Unassembled WGS sequence"/>
</dbReference>
<dbReference type="SUPFAM" id="SSF51230">
    <property type="entry name" value="Single hybrid motif"/>
    <property type="match status" value="1"/>
</dbReference>
<accession>A0A2S4KP05</accession>
<feature type="compositionally biased region" description="Polar residues" evidence="5">
    <location>
        <begin position="1"/>
        <end position="10"/>
    </location>
</feature>
<feature type="modified residue" description="N6-lipoyllysine" evidence="3">
    <location>
        <position position="154"/>
    </location>
</feature>
<protein>
    <recommendedName>
        <fullName evidence="4">Glycine cleavage system H protein</fullName>
    </recommendedName>
</protein>
<dbReference type="OrthoDB" id="10264154at2759"/>
<feature type="compositionally biased region" description="Pro residues" evidence="5">
    <location>
        <begin position="37"/>
        <end position="46"/>
    </location>
</feature>
<evidence type="ECO:0000256" key="5">
    <source>
        <dbReference type="SAM" id="MobiDB-lite"/>
    </source>
</evidence>
<feature type="compositionally biased region" description="Basic residues" evidence="5">
    <location>
        <begin position="11"/>
        <end position="20"/>
    </location>
</feature>
<dbReference type="InterPro" id="IPR033753">
    <property type="entry name" value="GCV_H/Fam206"/>
</dbReference>
<evidence type="ECO:0000256" key="1">
    <source>
        <dbReference type="ARBA" id="ARBA00009249"/>
    </source>
</evidence>
<dbReference type="GO" id="GO:0005960">
    <property type="term" value="C:glycine cleavage complex"/>
    <property type="evidence" value="ECO:0007669"/>
    <property type="project" value="UniProtKB-UniRule"/>
</dbReference>
<proteinExistence type="inferred from homology"/>
<dbReference type="InterPro" id="IPR017453">
    <property type="entry name" value="GCV_H_sub"/>
</dbReference>
<comment type="function">
    <text evidence="4">The H protein shuttles the methylamine group of glycine from the P protein to the T protein.</text>
</comment>
<evidence type="ECO:0000256" key="3">
    <source>
        <dbReference type="PIRSR" id="PIRSR617453-50"/>
    </source>
</evidence>
<dbReference type="PROSITE" id="PS50968">
    <property type="entry name" value="BIOTINYL_LIPOYL"/>
    <property type="match status" value="1"/>
</dbReference>
<reference evidence="7 8" key="1">
    <citation type="submission" date="2018-01" db="EMBL/GenBank/DDBJ databases">
        <title>Harnessing the power of phylogenomics to disentangle the directionality and signatures of interkingdom host jumping in the parasitic fungal genus Tolypocladium.</title>
        <authorList>
            <person name="Quandt C.A."/>
            <person name="Patterson W."/>
            <person name="Spatafora J.W."/>
        </authorList>
    </citation>
    <scope>NUCLEOTIDE SEQUENCE [LARGE SCALE GENOMIC DNA]</scope>
    <source>
        <strain evidence="7 8">NRBC 100945</strain>
    </source>
</reference>
<gene>
    <name evidence="7" type="ORF">TPAR_07864</name>
</gene>
<dbReference type="NCBIfam" id="TIGR00527">
    <property type="entry name" value="gcvH"/>
    <property type="match status" value="1"/>
</dbReference>
<name>A0A2S4KP05_9HYPO</name>
<dbReference type="PANTHER" id="PTHR11715">
    <property type="entry name" value="GLYCINE CLEAVAGE SYSTEM H PROTEIN"/>
    <property type="match status" value="1"/>
</dbReference>
<dbReference type="AlphaFoldDB" id="A0A2S4KP05"/>
<dbReference type="STRING" id="94208.A0A2S4KP05"/>
<sequence length="223" mass="24362">MTKALQSSSRRYPHPGRSRRSVVASFRFRRLQSAQQEPPPPPPRRPQPLRHDDTMASIAARSLGAAVRLAAPRAVPVAVRAPFRAFSTSRMSLVRKYTKDHEWVDLAADRKTGVIGISEYAAEQLGDVVYVELPEPASDFADQGDAIGAVESVKSASDINAPVRCRVLQANALLEEKPATINKLPEDDSNGGGWIVKVEVDEEGAKQADELMDADAYKAFISE</sequence>
<keyword evidence="8" id="KW-1185">Reference proteome</keyword>
<dbReference type="CDD" id="cd06848">
    <property type="entry name" value="GCS_H"/>
    <property type="match status" value="1"/>
</dbReference>
<dbReference type="GO" id="GO:0009249">
    <property type="term" value="P:protein lipoylation"/>
    <property type="evidence" value="ECO:0007669"/>
    <property type="project" value="TreeGrafter"/>
</dbReference>
<dbReference type="GO" id="GO:0019464">
    <property type="term" value="P:glycine decarboxylation via glycine cleavage system"/>
    <property type="evidence" value="ECO:0007669"/>
    <property type="project" value="UniProtKB-UniRule"/>
</dbReference>
<dbReference type="Pfam" id="PF01597">
    <property type="entry name" value="GCV_H"/>
    <property type="match status" value="1"/>
</dbReference>
<evidence type="ECO:0000256" key="4">
    <source>
        <dbReference type="RuleBase" id="RU364055"/>
    </source>
</evidence>
<dbReference type="InterPro" id="IPR002930">
    <property type="entry name" value="GCV_H"/>
</dbReference>